<dbReference type="PANTHER" id="PTHR43784">
    <property type="entry name" value="GDSL-LIKE LIPASE/ACYLHYDROLASE, PUTATIVE (AFU_ORTHOLOGUE AFUA_2G00820)-RELATED"/>
    <property type="match status" value="1"/>
</dbReference>
<comment type="caution">
    <text evidence="3">The sequence shown here is derived from an EMBL/GenBank/DDBJ whole genome shotgun (WGS) entry which is preliminary data.</text>
</comment>
<dbReference type="InterPro" id="IPR013830">
    <property type="entry name" value="SGNH_hydro"/>
</dbReference>
<dbReference type="Proteomes" id="UP001184150">
    <property type="component" value="Unassembled WGS sequence"/>
</dbReference>
<dbReference type="SUPFAM" id="SSF52266">
    <property type="entry name" value="SGNH hydrolase"/>
    <property type="match status" value="1"/>
</dbReference>
<dbReference type="EMBL" id="JAVDRD010000005">
    <property type="protein sequence ID" value="MDR6511259.1"/>
    <property type="molecule type" value="Genomic_DNA"/>
</dbReference>
<organism evidence="3 4">
    <name type="scientific">Novosphingobium capsulatum</name>
    <dbReference type="NCBI Taxonomy" id="13688"/>
    <lineage>
        <taxon>Bacteria</taxon>
        <taxon>Pseudomonadati</taxon>
        <taxon>Pseudomonadota</taxon>
        <taxon>Alphaproteobacteria</taxon>
        <taxon>Sphingomonadales</taxon>
        <taxon>Sphingomonadaceae</taxon>
        <taxon>Novosphingobium</taxon>
    </lineage>
</organism>
<evidence type="ECO:0000313" key="3">
    <source>
        <dbReference type="EMBL" id="MDR6511259.1"/>
    </source>
</evidence>
<dbReference type="RefSeq" id="WP_054130435.1">
    <property type="nucleotide sequence ID" value="NZ_CP140000.1"/>
</dbReference>
<feature type="chain" id="PRO_5045881908" evidence="1">
    <location>
        <begin position="20"/>
        <end position="405"/>
    </location>
</feature>
<dbReference type="InterPro" id="IPR053140">
    <property type="entry name" value="GDSL_Rv0518-like"/>
</dbReference>
<proteinExistence type="predicted"/>
<protein>
    <submittedName>
        <fullName evidence="3">Lysophospholipase L1-like esterase</fullName>
    </submittedName>
</protein>
<dbReference type="Gene3D" id="3.40.50.1110">
    <property type="entry name" value="SGNH hydrolase"/>
    <property type="match status" value="1"/>
</dbReference>
<evidence type="ECO:0000256" key="1">
    <source>
        <dbReference type="SAM" id="SignalP"/>
    </source>
</evidence>
<dbReference type="Pfam" id="PF13472">
    <property type="entry name" value="Lipase_GDSL_2"/>
    <property type="match status" value="1"/>
</dbReference>
<reference evidence="3 4" key="1">
    <citation type="submission" date="2023-07" db="EMBL/GenBank/DDBJ databases">
        <title>Sorghum-associated microbial communities from plants grown in Nebraska, USA.</title>
        <authorList>
            <person name="Schachtman D."/>
        </authorList>
    </citation>
    <scope>NUCLEOTIDE SEQUENCE [LARGE SCALE GENOMIC DNA]</scope>
    <source>
        <strain evidence="3 4">DS1027</strain>
    </source>
</reference>
<dbReference type="PANTHER" id="PTHR43784:SF2">
    <property type="entry name" value="GDSL-LIKE LIPASE_ACYLHYDROLASE, PUTATIVE (AFU_ORTHOLOGUE AFUA_2G00820)-RELATED"/>
    <property type="match status" value="1"/>
</dbReference>
<dbReference type="CDD" id="cd01830">
    <property type="entry name" value="XynE_like"/>
    <property type="match status" value="1"/>
</dbReference>
<keyword evidence="4" id="KW-1185">Reference proteome</keyword>
<feature type="signal peptide" evidence="1">
    <location>
        <begin position="1"/>
        <end position="19"/>
    </location>
</feature>
<feature type="domain" description="SGNH hydrolase-type esterase" evidence="2">
    <location>
        <begin position="201"/>
        <end position="390"/>
    </location>
</feature>
<name>A0ABU1MLQ0_9SPHN</name>
<accession>A0ABU1MLQ0</accession>
<dbReference type="InterPro" id="IPR036514">
    <property type="entry name" value="SGNH_hydro_sf"/>
</dbReference>
<gene>
    <name evidence="3" type="ORF">J2792_002131</name>
</gene>
<keyword evidence="1" id="KW-0732">Signal</keyword>
<evidence type="ECO:0000313" key="4">
    <source>
        <dbReference type="Proteomes" id="UP001184150"/>
    </source>
</evidence>
<evidence type="ECO:0000259" key="2">
    <source>
        <dbReference type="Pfam" id="PF13472"/>
    </source>
</evidence>
<sequence>MIARPIAALALLGAPLLMAASPPAAGDGNGNWAAGWFSAPFAPIAGQPGGTPAIFANQTVRQILRVDTAGNAIRLKLTNELGIAPVRIAGVHVALVDADGRLVPGSDRAVTFAGGAEAWIPTGAPLLSDAVPLPIEALQHLAISVYYKDSAMPAAHHGDLVVAPGEQLAAASMAGARPLRGPAVVSQVEVARPQRGPVIVAFGDSITEGAASTPGKDMSWPQQFAKRLAADTRYRGWSVVNAGMSGNRLLHEGFGLPALARLDRDALAVSGVTHIVLLEGINDIGWWNKPDSDVTAAQVIEAYRQIVTRAHARGVKVIGATILPYKGAVYFTPEGEAMRQAVNAFIRTGGLFDGVIDFEKAAADPADPARINPRLEPGDHLHPNDAGYAALAAAVSPSLFEAPRR</sequence>